<evidence type="ECO:0000313" key="2">
    <source>
        <dbReference type="Proteomes" id="UP001213799"/>
    </source>
</evidence>
<reference evidence="1" key="1">
    <citation type="journal article" date="2023" name="IMA Fungus">
        <title>Comparative genomic study of the Penicillium genus elucidates a diverse pangenome and 15 lateral gene transfer events.</title>
        <authorList>
            <person name="Petersen C."/>
            <person name="Sorensen T."/>
            <person name="Nielsen M.R."/>
            <person name="Sondergaard T.E."/>
            <person name="Sorensen J.L."/>
            <person name="Fitzpatrick D.A."/>
            <person name="Frisvad J.C."/>
            <person name="Nielsen K.L."/>
        </authorList>
    </citation>
    <scope>NUCLEOTIDE SEQUENCE</scope>
    <source>
        <strain evidence="1">IBT 12815</strain>
    </source>
</reference>
<evidence type="ECO:0008006" key="3">
    <source>
        <dbReference type="Google" id="ProtNLM"/>
    </source>
</evidence>
<name>A0AAD6DMB2_9EURO</name>
<proteinExistence type="predicted"/>
<dbReference type="EMBL" id="JAQJAE010000006">
    <property type="protein sequence ID" value="KAJ5588831.1"/>
    <property type="molecule type" value="Genomic_DNA"/>
</dbReference>
<dbReference type="Gene3D" id="3.40.1310.20">
    <property type="match status" value="1"/>
</dbReference>
<dbReference type="SUPFAM" id="SSF55464">
    <property type="entry name" value="Origin of replication-binding domain, RBD-like"/>
    <property type="match status" value="1"/>
</dbReference>
<gene>
    <name evidence="1" type="ORF">N7537_011509</name>
</gene>
<dbReference type="RefSeq" id="XP_056747850.1">
    <property type="nucleotide sequence ID" value="XM_056902563.1"/>
</dbReference>
<evidence type="ECO:0000313" key="1">
    <source>
        <dbReference type="EMBL" id="KAJ5588831.1"/>
    </source>
</evidence>
<protein>
    <recommendedName>
        <fullName evidence="3">Geminivirus AL1 replication-associated protein catalytic domain-containing protein</fullName>
    </recommendedName>
</protein>
<reference evidence="1" key="2">
    <citation type="submission" date="2023-01" db="EMBL/GenBank/DDBJ databases">
        <authorList>
            <person name="Petersen C."/>
        </authorList>
    </citation>
    <scope>NUCLEOTIDE SEQUENCE</scope>
    <source>
        <strain evidence="1">IBT 12815</strain>
    </source>
</reference>
<comment type="caution">
    <text evidence="1">The sequence shown here is derived from an EMBL/GenBank/DDBJ whole genome shotgun (WGS) entry which is preliminary data.</text>
</comment>
<dbReference type="AlphaFoldDB" id="A0AAD6DMB2"/>
<dbReference type="Proteomes" id="UP001213799">
    <property type="component" value="Unassembled WGS sequence"/>
</dbReference>
<dbReference type="GeneID" id="81592805"/>
<keyword evidence="2" id="KW-1185">Reference proteome</keyword>
<sequence>MYGRFRVSLEASETPSVFSRSASSTSLSSVDTEARLRHQWVFLTYSQCSIESKDEFEEGFGEMLKRNDLPMATYYGCRESHKTEGIHYHVLLNFGRQPNWSFKYARNVLPVEGNECESLHIGTPRPRQKLSQYVENHVNYCEKEKGGDCFGERPVFSVEKQQERKRKWEEIGSQPTAPAKLAKLTEELLDVVLRIVSETQKANGVE</sequence>
<accession>A0AAD6DMB2</accession>
<organism evidence="1 2">
    <name type="scientific">Penicillium hordei</name>
    <dbReference type="NCBI Taxonomy" id="40994"/>
    <lineage>
        <taxon>Eukaryota</taxon>
        <taxon>Fungi</taxon>
        <taxon>Dikarya</taxon>
        <taxon>Ascomycota</taxon>
        <taxon>Pezizomycotina</taxon>
        <taxon>Eurotiomycetes</taxon>
        <taxon>Eurotiomycetidae</taxon>
        <taxon>Eurotiales</taxon>
        <taxon>Aspergillaceae</taxon>
        <taxon>Penicillium</taxon>
    </lineage>
</organism>